<accession>A0ABM0MPP2</accession>
<dbReference type="Gene3D" id="3.90.70.10">
    <property type="entry name" value="Cysteine proteinases"/>
    <property type="match status" value="1"/>
</dbReference>
<evidence type="ECO:0000313" key="4">
    <source>
        <dbReference type="Proteomes" id="UP000694865"/>
    </source>
</evidence>
<evidence type="ECO:0000313" key="5">
    <source>
        <dbReference type="RefSeq" id="XP_006821983.1"/>
    </source>
</evidence>
<reference evidence="5" key="1">
    <citation type="submission" date="2025-08" db="UniProtKB">
        <authorList>
            <consortium name="RefSeq"/>
        </authorList>
    </citation>
    <scope>IDENTIFICATION</scope>
    <source>
        <tissue evidence="5">Testes</tissue>
    </source>
</reference>
<dbReference type="PROSITE" id="PS50235">
    <property type="entry name" value="USP_3"/>
    <property type="match status" value="1"/>
</dbReference>
<gene>
    <name evidence="5" type="primary">LOC102804382</name>
</gene>
<dbReference type="GeneID" id="102804382"/>
<dbReference type="InterPro" id="IPR038765">
    <property type="entry name" value="Papain-like_cys_pep_sf"/>
</dbReference>
<name>A0ABM0MPP2_SACKO</name>
<dbReference type="PANTHER" id="PTHR21646">
    <property type="entry name" value="UBIQUITIN CARBOXYL-TERMINAL HYDROLASE"/>
    <property type="match status" value="1"/>
</dbReference>
<dbReference type="InterPro" id="IPR001394">
    <property type="entry name" value="Peptidase_C19_UCH"/>
</dbReference>
<feature type="domain" description="USP" evidence="3">
    <location>
        <begin position="1"/>
        <end position="332"/>
    </location>
</feature>
<comment type="catalytic activity">
    <reaction evidence="1">
        <text>Thiol-dependent hydrolysis of ester, thioester, amide, peptide and isopeptide bonds formed by the C-terminal Gly of ubiquitin (a 76-residue protein attached to proteins as an intracellular targeting signal).</text>
        <dbReference type="EC" id="3.4.19.12"/>
    </reaction>
</comment>
<dbReference type="Pfam" id="PF00443">
    <property type="entry name" value="UCH"/>
    <property type="match status" value="1"/>
</dbReference>
<proteinExistence type="predicted"/>
<dbReference type="InterPro" id="IPR050185">
    <property type="entry name" value="Ub_carboxyl-term_hydrolase"/>
</dbReference>
<sequence length="418" mass="47064">MRSFAESHEISLTCSAENCLHHGEGKQLVPLVCTIEVNPAEDFVAAPPSNDTKSSRRVLTLPVQFRYDYEEDGQLNMKLFGHPSMIYMGNKVQGEVLFSAIERLMPYQTPYKVVLTDGQGYHCSRCMYNLHCNGCELVREVEITLQSDDHLTVVCADVSTTILQYSQQVTDHESMKDLRSTEPLTLQECFYAFTESEILDEHNPWYCPKCERNQCARKTLTVWRYPDTLVVYLKRFVFHELCSTKLDNKVLFPVENLDVSSYTSGPTNGQSLTYDLQSAVCHFGGVNAGHYTAFTKNPLTNQWCYFNDEMTTKQEPTSEDAASVYVLFYQKKGIQHDFYSALRSIVKQEFQTENSDSATAETREGCDLNHDEIDLLLQQLQSPIGADTSCAAVIPGCSKQSSTGATSCATVTGLDIKF</sequence>
<dbReference type="SUPFAM" id="SSF54001">
    <property type="entry name" value="Cysteine proteinases"/>
    <property type="match status" value="1"/>
</dbReference>
<dbReference type="PANTHER" id="PTHR21646:SF35">
    <property type="match status" value="1"/>
</dbReference>
<evidence type="ECO:0000256" key="1">
    <source>
        <dbReference type="ARBA" id="ARBA00000707"/>
    </source>
</evidence>
<protein>
    <recommendedName>
        <fullName evidence="2">ubiquitinyl hydrolase 1</fullName>
        <ecNumber evidence="2">3.4.19.12</ecNumber>
    </recommendedName>
</protein>
<dbReference type="Proteomes" id="UP000694865">
    <property type="component" value="Unplaced"/>
</dbReference>
<dbReference type="RefSeq" id="XP_006821983.1">
    <property type="nucleotide sequence ID" value="XM_006821920.1"/>
</dbReference>
<organism evidence="4 5">
    <name type="scientific">Saccoglossus kowalevskii</name>
    <name type="common">Acorn worm</name>
    <dbReference type="NCBI Taxonomy" id="10224"/>
    <lineage>
        <taxon>Eukaryota</taxon>
        <taxon>Metazoa</taxon>
        <taxon>Hemichordata</taxon>
        <taxon>Enteropneusta</taxon>
        <taxon>Harrimaniidae</taxon>
        <taxon>Saccoglossus</taxon>
    </lineage>
</organism>
<dbReference type="CDD" id="cd02674">
    <property type="entry name" value="Peptidase_C19R"/>
    <property type="match status" value="1"/>
</dbReference>
<keyword evidence="4" id="KW-1185">Reference proteome</keyword>
<dbReference type="InterPro" id="IPR028889">
    <property type="entry name" value="USP"/>
</dbReference>
<evidence type="ECO:0000259" key="3">
    <source>
        <dbReference type="PROSITE" id="PS50235"/>
    </source>
</evidence>
<dbReference type="EC" id="3.4.19.12" evidence="2"/>
<evidence type="ECO:0000256" key="2">
    <source>
        <dbReference type="ARBA" id="ARBA00012759"/>
    </source>
</evidence>